<feature type="transmembrane region" description="Helical" evidence="1">
    <location>
        <begin position="192"/>
        <end position="214"/>
    </location>
</feature>
<evidence type="ECO:0008006" key="4">
    <source>
        <dbReference type="Google" id="ProtNLM"/>
    </source>
</evidence>
<sequence length="326" mass="36342">MVTVYALAGASILASTIFSLLLFLSIDDNLTMKWLFGSLAVIFEAGKFYAWYEFGERRAHSNYSGAFASLIFYLVLAVISIGGSIGGINSATNATHEQIAIEQAKINAFNRQIKAIDDQIALNNLAAEKYIEMEYIANGVTRIQADNKRLREEQMRLAAERDSLPPVAQGSIVGLIDSLAKMLGIKTDEAQLGLVVFLSILLDFFAAFFVGVIGEELRFRNFWRDSRTVTIDAIPEDITTYTAALPLKDEEPEIQEPSEPEKPSLHQEIARALASGELTCSKKAVSRRFRLHLNEVNMIFDEFQEKGLLGRKANQHFQWIGPEEIA</sequence>
<protein>
    <recommendedName>
        <fullName evidence="4">Preprotein translocase subunit SecY</fullName>
    </recommendedName>
</protein>
<accession>A0A1X7AJH2</accession>
<gene>
    <name evidence="2" type="ORF">EHSB41UT_02219</name>
</gene>
<keyword evidence="1" id="KW-0472">Membrane</keyword>
<organism evidence="2 3">
    <name type="scientific">Parendozoicomonas haliclonae</name>
    <dbReference type="NCBI Taxonomy" id="1960125"/>
    <lineage>
        <taxon>Bacteria</taxon>
        <taxon>Pseudomonadati</taxon>
        <taxon>Pseudomonadota</taxon>
        <taxon>Gammaproteobacteria</taxon>
        <taxon>Oceanospirillales</taxon>
        <taxon>Endozoicomonadaceae</taxon>
        <taxon>Parendozoicomonas</taxon>
    </lineage>
</organism>
<feature type="transmembrane region" description="Helical" evidence="1">
    <location>
        <begin position="7"/>
        <end position="26"/>
    </location>
</feature>
<evidence type="ECO:0000256" key="1">
    <source>
        <dbReference type="SAM" id="Phobius"/>
    </source>
</evidence>
<evidence type="ECO:0000313" key="3">
    <source>
        <dbReference type="Proteomes" id="UP000196573"/>
    </source>
</evidence>
<proteinExistence type="predicted"/>
<feature type="transmembrane region" description="Helical" evidence="1">
    <location>
        <begin position="32"/>
        <end position="52"/>
    </location>
</feature>
<feature type="transmembrane region" description="Helical" evidence="1">
    <location>
        <begin position="64"/>
        <end position="85"/>
    </location>
</feature>
<dbReference type="AlphaFoldDB" id="A0A1X7AJH2"/>
<dbReference type="Proteomes" id="UP000196573">
    <property type="component" value="Unassembled WGS sequence"/>
</dbReference>
<keyword evidence="3" id="KW-1185">Reference proteome</keyword>
<keyword evidence="1" id="KW-1133">Transmembrane helix</keyword>
<evidence type="ECO:0000313" key="2">
    <source>
        <dbReference type="EMBL" id="SMA46636.1"/>
    </source>
</evidence>
<name>A0A1X7AJH2_9GAMM</name>
<dbReference type="EMBL" id="FWPT01000004">
    <property type="protein sequence ID" value="SMA46636.1"/>
    <property type="molecule type" value="Genomic_DNA"/>
</dbReference>
<reference evidence="2 3" key="1">
    <citation type="submission" date="2017-03" db="EMBL/GenBank/DDBJ databases">
        <authorList>
            <person name="Afonso C.L."/>
            <person name="Miller P.J."/>
            <person name="Scott M.A."/>
            <person name="Spackman E."/>
            <person name="Goraichik I."/>
            <person name="Dimitrov K.M."/>
            <person name="Suarez D.L."/>
            <person name="Swayne D.E."/>
        </authorList>
    </citation>
    <scope>NUCLEOTIDE SEQUENCE [LARGE SCALE GENOMIC DNA]</scope>
    <source>
        <strain evidence="2">SB41UT1</strain>
    </source>
</reference>
<keyword evidence="1" id="KW-0812">Transmembrane</keyword>